<dbReference type="AlphaFoldDB" id="A0A319DWG8"/>
<feature type="compositionally biased region" description="Polar residues" evidence="14">
    <location>
        <begin position="780"/>
        <end position="796"/>
    </location>
</feature>
<dbReference type="PROSITE" id="PS50077">
    <property type="entry name" value="HEAT_REPEAT"/>
    <property type="match status" value="1"/>
</dbReference>
<comment type="similarity">
    <text evidence="3">Belongs to the CLASP family.</text>
</comment>
<evidence type="ECO:0000256" key="14">
    <source>
        <dbReference type="SAM" id="MobiDB-lite"/>
    </source>
</evidence>
<evidence type="ECO:0000256" key="13">
    <source>
        <dbReference type="PROSITE-ProRule" id="PRU00103"/>
    </source>
</evidence>
<proteinExistence type="inferred from homology"/>
<keyword evidence="6" id="KW-0132">Cell division</keyword>
<dbReference type="OrthoDB" id="46159at2759"/>
<dbReference type="GO" id="GO:0090307">
    <property type="term" value="P:mitotic spindle assembly"/>
    <property type="evidence" value="ECO:0007669"/>
    <property type="project" value="TreeGrafter"/>
</dbReference>
<feature type="compositionally biased region" description="Basic and acidic residues" evidence="14">
    <location>
        <begin position="870"/>
        <end position="890"/>
    </location>
</feature>
<reference evidence="16 17" key="1">
    <citation type="submission" date="2018-02" db="EMBL/GenBank/DDBJ databases">
        <title>The genomes of Aspergillus section Nigri reveals drivers in fungal speciation.</title>
        <authorList>
            <consortium name="DOE Joint Genome Institute"/>
            <person name="Vesth T.C."/>
            <person name="Nybo J."/>
            <person name="Theobald S."/>
            <person name="Brandl J."/>
            <person name="Frisvad J.C."/>
            <person name="Nielsen K.F."/>
            <person name="Lyhne E.K."/>
            <person name="Kogle M.E."/>
            <person name="Kuo A."/>
            <person name="Riley R."/>
            <person name="Clum A."/>
            <person name="Nolan M."/>
            <person name="Lipzen A."/>
            <person name="Salamov A."/>
            <person name="Henrissat B."/>
            <person name="Wiebenga A."/>
            <person name="De vries R.P."/>
            <person name="Grigoriev I.V."/>
            <person name="Mortensen U.H."/>
            <person name="Andersen M.R."/>
            <person name="Baker S.E."/>
        </authorList>
    </citation>
    <scope>NUCLEOTIDE SEQUENCE [LARGE SCALE GENOMIC DNA]</scope>
    <source>
        <strain evidence="16 17">CBS 707.79</strain>
    </source>
</reference>
<dbReference type="GO" id="GO:0060172">
    <property type="term" value="P:astral microtubule depolymerization"/>
    <property type="evidence" value="ECO:0007669"/>
    <property type="project" value="TreeGrafter"/>
</dbReference>
<comment type="subcellular location">
    <subcellularLocation>
        <location evidence="2">Cytoplasm</location>
        <location evidence="2">Cytoskeleton</location>
        <location evidence="2">Spindle</location>
    </subcellularLocation>
    <subcellularLocation>
        <location evidence="1">Nucleus</location>
    </subcellularLocation>
</comment>
<dbReference type="GO" id="GO:0005876">
    <property type="term" value="C:spindle microtubule"/>
    <property type="evidence" value="ECO:0007669"/>
    <property type="project" value="TreeGrafter"/>
</dbReference>
<evidence type="ECO:0000256" key="3">
    <source>
        <dbReference type="ARBA" id="ARBA00009549"/>
    </source>
</evidence>
<evidence type="ECO:0000313" key="16">
    <source>
        <dbReference type="EMBL" id="PYH98537.1"/>
    </source>
</evidence>
<dbReference type="GO" id="GO:0051301">
    <property type="term" value="P:cell division"/>
    <property type="evidence" value="ECO:0007669"/>
    <property type="project" value="UniProtKB-KW"/>
</dbReference>
<evidence type="ECO:0000256" key="8">
    <source>
        <dbReference type="ARBA" id="ARBA00022737"/>
    </source>
</evidence>
<feature type="compositionally biased region" description="Polar residues" evidence="14">
    <location>
        <begin position="295"/>
        <end position="310"/>
    </location>
</feature>
<dbReference type="InterPro" id="IPR011989">
    <property type="entry name" value="ARM-like"/>
</dbReference>
<dbReference type="GO" id="GO:0031110">
    <property type="term" value="P:regulation of microtubule polymerization or depolymerization"/>
    <property type="evidence" value="ECO:0007669"/>
    <property type="project" value="UniProtKB-ARBA"/>
</dbReference>
<feature type="region of interest" description="Disordered" evidence="14">
    <location>
        <begin position="227"/>
        <end position="332"/>
    </location>
</feature>
<dbReference type="GO" id="GO:0005881">
    <property type="term" value="C:cytoplasmic microtubule"/>
    <property type="evidence" value="ECO:0007669"/>
    <property type="project" value="TreeGrafter"/>
</dbReference>
<dbReference type="Pfam" id="PF12348">
    <property type="entry name" value="CLASP_N"/>
    <property type="match status" value="2"/>
</dbReference>
<dbReference type="PANTHER" id="PTHR21567:SF9">
    <property type="entry name" value="CLIP-ASSOCIATING PROTEIN"/>
    <property type="match status" value="1"/>
</dbReference>
<feature type="compositionally biased region" description="Low complexity" evidence="14">
    <location>
        <begin position="694"/>
        <end position="742"/>
    </location>
</feature>
<evidence type="ECO:0000256" key="2">
    <source>
        <dbReference type="ARBA" id="ARBA00004186"/>
    </source>
</evidence>
<evidence type="ECO:0000256" key="7">
    <source>
        <dbReference type="ARBA" id="ARBA00022701"/>
    </source>
</evidence>
<feature type="region of interest" description="Disordered" evidence="14">
    <location>
        <begin position="952"/>
        <end position="975"/>
    </location>
</feature>
<dbReference type="Proteomes" id="UP000247810">
    <property type="component" value="Unassembled WGS sequence"/>
</dbReference>
<dbReference type="VEuPathDB" id="FungiDB:BO71DRAFT_416180"/>
<keyword evidence="10" id="KW-0206">Cytoskeleton</keyword>
<dbReference type="InterPro" id="IPR021133">
    <property type="entry name" value="HEAT_type_2"/>
</dbReference>
<evidence type="ECO:0000256" key="6">
    <source>
        <dbReference type="ARBA" id="ARBA00022618"/>
    </source>
</evidence>
<feature type="region of interest" description="Disordered" evidence="14">
    <location>
        <begin position="870"/>
        <end position="894"/>
    </location>
</feature>
<keyword evidence="9" id="KW-0498">Mitosis</keyword>
<dbReference type="PANTHER" id="PTHR21567">
    <property type="entry name" value="CLASP"/>
    <property type="match status" value="1"/>
</dbReference>
<comment type="subunit">
    <text evidence="4">Interacts with microtubules.</text>
</comment>
<dbReference type="GO" id="GO:0008017">
    <property type="term" value="F:microtubule binding"/>
    <property type="evidence" value="ECO:0007669"/>
    <property type="project" value="TreeGrafter"/>
</dbReference>
<keyword evidence="9" id="KW-0131">Cell cycle</keyword>
<evidence type="ECO:0000259" key="15">
    <source>
        <dbReference type="SMART" id="SM01349"/>
    </source>
</evidence>
<evidence type="ECO:0000256" key="10">
    <source>
        <dbReference type="ARBA" id="ARBA00023212"/>
    </source>
</evidence>
<dbReference type="GO" id="GO:1990023">
    <property type="term" value="C:mitotic spindle midzone"/>
    <property type="evidence" value="ECO:0007669"/>
    <property type="project" value="TreeGrafter"/>
</dbReference>
<gene>
    <name evidence="16" type="ORF">BO71DRAFT_416180</name>
</gene>
<organism evidence="16 17">
    <name type="scientific">Aspergillus ellipticus CBS 707.79</name>
    <dbReference type="NCBI Taxonomy" id="1448320"/>
    <lineage>
        <taxon>Eukaryota</taxon>
        <taxon>Fungi</taxon>
        <taxon>Dikarya</taxon>
        <taxon>Ascomycota</taxon>
        <taxon>Pezizomycotina</taxon>
        <taxon>Eurotiomycetes</taxon>
        <taxon>Eurotiomycetidae</taxon>
        <taxon>Eurotiales</taxon>
        <taxon>Aspergillaceae</taxon>
        <taxon>Aspergillus</taxon>
        <taxon>Aspergillus subgen. Circumdati</taxon>
    </lineage>
</organism>
<evidence type="ECO:0000256" key="11">
    <source>
        <dbReference type="ARBA" id="ARBA00023242"/>
    </source>
</evidence>
<keyword evidence="7" id="KW-0493">Microtubule</keyword>
<dbReference type="SUPFAM" id="SSF48371">
    <property type="entry name" value="ARM repeat"/>
    <property type="match status" value="1"/>
</dbReference>
<name>A0A319DWG8_9EURO</name>
<dbReference type="Gene3D" id="1.25.10.10">
    <property type="entry name" value="Leucine-rich Repeat Variant"/>
    <property type="match status" value="2"/>
</dbReference>
<feature type="repeat" description="HEAT" evidence="13">
    <location>
        <begin position="92"/>
        <end position="126"/>
    </location>
</feature>
<dbReference type="InterPro" id="IPR024395">
    <property type="entry name" value="CLASP_N_dom"/>
</dbReference>
<keyword evidence="5" id="KW-0963">Cytoplasm</keyword>
<dbReference type="GO" id="GO:0005634">
    <property type="term" value="C:nucleus"/>
    <property type="evidence" value="ECO:0007669"/>
    <property type="project" value="UniProtKB-SubCell"/>
</dbReference>
<accession>A0A319DWG8</accession>
<keyword evidence="8" id="KW-0677">Repeat</keyword>
<feature type="region of interest" description="Disordered" evidence="14">
    <location>
        <begin position="778"/>
        <end position="800"/>
    </location>
</feature>
<dbReference type="InterPro" id="IPR034085">
    <property type="entry name" value="TOG"/>
</dbReference>
<evidence type="ECO:0000256" key="12">
    <source>
        <dbReference type="ARBA" id="ARBA00024889"/>
    </source>
</evidence>
<feature type="region of interest" description="Disordered" evidence="14">
    <location>
        <begin position="684"/>
        <end position="759"/>
    </location>
</feature>
<evidence type="ECO:0000256" key="9">
    <source>
        <dbReference type="ARBA" id="ARBA00022776"/>
    </source>
</evidence>
<dbReference type="EMBL" id="KZ825810">
    <property type="protein sequence ID" value="PYH98537.1"/>
    <property type="molecule type" value="Genomic_DNA"/>
</dbReference>
<evidence type="ECO:0000256" key="4">
    <source>
        <dbReference type="ARBA" id="ARBA00011375"/>
    </source>
</evidence>
<dbReference type="GO" id="GO:0005815">
    <property type="term" value="C:microtubule organizing center"/>
    <property type="evidence" value="ECO:0007669"/>
    <property type="project" value="TreeGrafter"/>
</dbReference>
<keyword evidence="17" id="KW-1185">Reference proteome</keyword>
<dbReference type="STRING" id="1448320.A0A319DWG8"/>
<dbReference type="InterPro" id="IPR016024">
    <property type="entry name" value="ARM-type_fold"/>
</dbReference>
<protein>
    <recommendedName>
        <fullName evidence="15">TOG domain-containing protein</fullName>
    </recommendedName>
</protein>
<keyword evidence="11" id="KW-0539">Nucleus</keyword>
<evidence type="ECO:0000256" key="5">
    <source>
        <dbReference type="ARBA" id="ARBA00022490"/>
    </source>
</evidence>
<feature type="domain" description="TOG" evidence="15">
    <location>
        <begin position="355"/>
        <end position="601"/>
    </location>
</feature>
<dbReference type="SMART" id="SM01349">
    <property type="entry name" value="TOG"/>
    <property type="match status" value="2"/>
</dbReference>
<feature type="domain" description="TOG" evidence="15">
    <location>
        <begin position="1"/>
        <end position="229"/>
    </location>
</feature>
<feature type="region of interest" description="Disordered" evidence="14">
    <location>
        <begin position="625"/>
        <end position="663"/>
    </location>
</feature>
<evidence type="ECO:0000256" key="1">
    <source>
        <dbReference type="ARBA" id="ARBA00004123"/>
    </source>
</evidence>
<sequence>MEPKAAELVSALKNSNLSIDAKISYLTGVKSDIKQKNVPEAAVPSIFEASRLSIASQHSSLLSAGFSTLGHLLKRLFIQEQDHLIALQGRILFPLLLERLGDHKERVRAQAAQAFTDLWPAATSDVEHYVLDVALVGKNPRAKEMSMIWLSNMTKNHGLLFRSYVPSLVACLEDADSAVRDTAKLSVVELFQNASARAKSDLRTELTEQNVRKSIVNAILTSIGVVSTETEPTSRPASRAASRAELRKRPQSSVSRPMRPVSQAAVRTEQSAVSKPVRPASQAAVRAEHAKQAEPVSQTTVMTEQSTASKPSRPISRAAVRAEHAAPSQKPDFVSQAAVMTDDSTSPVSEVDPLNVASSRDIDDMVRGMLPHFEGRETEENWINREKSVLTLRRLAHGNAPNSFSQPFVSAMKTLLDGIFKVVNSLRTTMSTNGCLLIQDLALKCGGKIDSMLEIIMQNLLKLSANMKKIAAQNGNRTVDIVIANVSYTPRILQHVGNASLDKNVQLRLYSAAWFQTIIKRQAHHKSSIEHGGGLDIIEKGLKKGLSDANPGVREAMRGTFWCFFRVWPERANAIISTLDTKSRMLLEKDPGNITSGTTTAVPEKKPVPGRSALKEAIAARKKAYMGPAAGPAPSKEAPVAPPATAPTIPHTSSLSAAPMRPGVKPRRIESAATTTFAIFGDQAPAEPAKLSKTPSIPMSPTASTTPTVPTVPSTPTTPTVPTVPSTPTGPSTPIAAGTPTTPTEPMPTTPEAGKSVSPASSTIHHQITVLEPRGATVLEPSTPTTRTNENTSPSPRTKMLSKIPVYHGLSPKHHALEELSKNGLAHQDNKPNVPSQMRLPPLHIERTRRMSGAGAAADDAARRRRKILDAAQKKSEPRRCLSPRSKDSTKGPAMLEKGIQRIRSKSMDILGYRKIQGLIEYHDSSLEDSEHLREELLAALLDELVSTPDETCQSTSHSLDQGQPTSRSLGKCQPTSRSLDLKTQVLQTVRFMLGRTDARHAPRVLLAILQASHFYEPSAHIFTEISATAEYIITCDLSEGVVEAVVGFLSGSEDGGHRATQMGLNILTQALREIFLRQYCLSERLMASIGALAARYLTASEPDTRRQVTQMCVPLHALAGSEDRFWGLVGWPGENTRNLLTYYIARQ</sequence>
<dbReference type="GO" id="GO:1902903">
    <property type="term" value="P:regulation of supramolecular fiber organization"/>
    <property type="evidence" value="ECO:0007669"/>
    <property type="project" value="UniProtKB-ARBA"/>
</dbReference>
<evidence type="ECO:0000313" key="17">
    <source>
        <dbReference type="Proteomes" id="UP000247810"/>
    </source>
</evidence>
<comment type="function">
    <text evidence="12">Microtubule binding protein that promotes the stabilization of dynamic microtubules. Required for mitotic spindle formation.</text>
</comment>